<accession>A0AAN0VMS0</accession>
<dbReference type="EMBL" id="CP007783">
    <property type="protein sequence ID" value="AIO32990.1"/>
    <property type="molecule type" value="Genomic_DNA"/>
</dbReference>
<dbReference type="InterPro" id="IPR036170">
    <property type="entry name" value="YezG-like_sf"/>
</dbReference>
<protein>
    <submittedName>
        <fullName evidence="1">Uncharacterized protein</fullName>
    </submittedName>
</protein>
<organism evidence="1 2">
    <name type="scientific">Burkholderia cenocepacia</name>
    <dbReference type="NCBI Taxonomy" id="95486"/>
    <lineage>
        <taxon>Bacteria</taxon>
        <taxon>Pseudomonadati</taxon>
        <taxon>Pseudomonadota</taxon>
        <taxon>Betaproteobacteria</taxon>
        <taxon>Burkholderiales</taxon>
        <taxon>Burkholderiaceae</taxon>
        <taxon>Burkholderia</taxon>
        <taxon>Burkholderia cepacia complex</taxon>
    </lineage>
</organism>
<sequence>MSQKSGREAWTGATFALSGEGEFSIELTYDDVSDFSQGTERREIWIRKYLGENSAIDWR</sequence>
<dbReference type="InterPro" id="IPR006728">
    <property type="entry name" value="YezG-like"/>
</dbReference>
<dbReference type="Pfam" id="PF04634">
    <property type="entry name" value="YezG-like"/>
    <property type="match status" value="1"/>
</dbReference>
<dbReference type="AlphaFoldDB" id="A0AAN0VMS0"/>
<evidence type="ECO:0000313" key="1">
    <source>
        <dbReference type="EMBL" id="AIO32990.1"/>
    </source>
</evidence>
<dbReference type="Proteomes" id="UP000029413">
    <property type="component" value="Chromosome 1"/>
</dbReference>
<keyword evidence="2" id="KW-1185">Reference proteome</keyword>
<dbReference type="SUPFAM" id="SSF160424">
    <property type="entry name" value="BH3703-like"/>
    <property type="match status" value="1"/>
</dbReference>
<gene>
    <name evidence="1" type="ORF">DM39_1116</name>
</gene>
<dbReference type="KEGG" id="bcen:DM39_1116"/>
<proteinExistence type="predicted"/>
<evidence type="ECO:0000313" key="2">
    <source>
        <dbReference type="Proteomes" id="UP000029413"/>
    </source>
</evidence>
<reference evidence="1 2" key="1">
    <citation type="submission" date="2014-05" db="EMBL/GenBank/DDBJ databases">
        <authorList>
            <person name="Bishop-Lilly K.A."/>
            <person name="Broomall S.M."/>
            <person name="Chain P.S."/>
            <person name="Chertkov O."/>
            <person name="Coyne S.R."/>
            <person name="Daligault H.E."/>
            <person name="Davenport K.W."/>
            <person name="Erkkila T."/>
            <person name="Frey K.G."/>
            <person name="Gibbons H.S."/>
            <person name="Gu W."/>
            <person name="Jaissle J."/>
            <person name="Johnson S.L."/>
            <person name="Koroleva G.I."/>
            <person name="Ladner J.T."/>
            <person name="Lo C.-C."/>
            <person name="Minogue T.D."/>
            <person name="Munk C."/>
            <person name="Palacios G.F."/>
            <person name="Redden C.L."/>
            <person name="Rosenzweig C.N."/>
            <person name="Scholz M.B."/>
            <person name="Teshima H."/>
            <person name="Xu Y."/>
        </authorList>
    </citation>
    <scope>NUCLEOTIDE SEQUENCE [LARGE SCALE GENOMIC DNA]</scope>
    <source>
        <strain evidence="1 2">DDS 22E-1</strain>
    </source>
</reference>
<name>A0AAN0VMS0_9BURK</name>